<reference evidence="2" key="1">
    <citation type="submission" date="2019-09" db="EMBL/GenBank/DDBJ databases">
        <title>Distinct polysaccharide growth profiles of human intestinal Prevotella copri isolates.</title>
        <authorList>
            <person name="Fehlner-Peach H."/>
            <person name="Magnabosco C."/>
            <person name="Raghavan V."/>
            <person name="Scher J.U."/>
            <person name="Tett A."/>
            <person name="Cox L.M."/>
            <person name="Gottsegen C."/>
            <person name="Watters A."/>
            <person name="Wiltshire- Gordon J.D."/>
            <person name="Segata N."/>
            <person name="Bonneau R."/>
            <person name="Littman D.R."/>
        </authorList>
    </citation>
    <scope>NUCLEOTIDE SEQUENCE [LARGE SCALE GENOMIC DNA]</scope>
    <source>
        <strain evidence="2">iP54</strain>
    </source>
</reference>
<evidence type="ECO:0000313" key="1">
    <source>
        <dbReference type="EMBL" id="MQN91031.1"/>
    </source>
</evidence>
<comment type="caution">
    <text evidence="1">The sequence shown here is derived from an EMBL/GenBank/DDBJ whole genome shotgun (WGS) entry which is preliminary data.</text>
</comment>
<proteinExistence type="predicted"/>
<protein>
    <submittedName>
        <fullName evidence="1">Uncharacterized protein</fullName>
    </submittedName>
</protein>
<sequence length="324" mass="35600">MAALENTVEITPDELKTSFAKYRKDIIMMPVRALDEAAKFMSRRVGVRGKETVGELAGDMELGPYSLTRKDENGVTITGRTLETFLGSCVKPFEPNKVRESIYGSNVFQGEALKKQPIAKLIGMFLAGKIGEALFKYLFTMKRNPAGSGTADLADGFKTISDAEIKSKAIAVEKGNLFNTTAMTGVNAVDAVEAFYDAADGKLQGINTCMFMNSHELMLYRRCYRDKYGTVNWNNEFNHNKMDGASNCTLVGLDNVPAGYKIITPGSNMLIGLATEGDKANFGVESSLDSHFLVDFVATMYFGTQFESISKERILFGYDTIPSE</sequence>
<gene>
    <name evidence="1" type="ORF">F7D59_14515</name>
</gene>
<dbReference type="Proteomes" id="UP000420635">
    <property type="component" value="Unassembled WGS sequence"/>
</dbReference>
<accession>A0A646HGJ4</accession>
<dbReference type="AlphaFoldDB" id="A0A646HGJ4"/>
<organism evidence="1 2">
    <name type="scientific">Segatella copri</name>
    <dbReference type="NCBI Taxonomy" id="165179"/>
    <lineage>
        <taxon>Bacteria</taxon>
        <taxon>Pseudomonadati</taxon>
        <taxon>Bacteroidota</taxon>
        <taxon>Bacteroidia</taxon>
        <taxon>Bacteroidales</taxon>
        <taxon>Prevotellaceae</taxon>
        <taxon>Segatella</taxon>
    </lineage>
</organism>
<evidence type="ECO:0000313" key="2">
    <source>
        <dbReference type="Proteomes" id="UP000420635"/>
    </source>
</evidence>
<name>A0A646HGJ4_9BACT</name>
<dbReference type="EMBL" id="VZBQ01000151">
    <property type="protein sequence ID" value="MQN91031.1"/>
    <property type="molecule type" value="Genomic_DNA"/>
</dbReference>
<dbReference type="RefSeq" id="WP_153112330.1">
    <property type="nucleotide sequence ID" value="NZ_VZAS01000004.1"/>
</dbReference>